<comment type="caution">
    <text evidence="2">The sequence shown here is derived from an EMBL/GenBank/DDBJ whole genome shotgun (WGS) entry which is preliminary data.</text>
</comment>
<dbReference type="AlphaFoldDB" id="A0A543BB72"/>
<evidence type="ECO:0000313" key="2">
    <source>
        <dbReference type="EMBL" id="TQL82090.1"/>
    </source>
</evidence>
<organism evidence="2 3">
    <name type="scientific">Microbacterium saperdae</name>
    <dbReference type="NCBI Taxonomy" id="69368"/>
    <lineage>
        <taxon>Bacteria</taxon>
        <taxon>Bacillati</taxon>
        <taxon>Actinomycetota</taxon>
        <taxon>Actinomycetes</taxon>
        <taxon>Micrococcales</taxon>
        <taxon>Microbacteriaceae</taxon>
        <taxon>Microbacterium</taxon>
    </lineage>
</organism>
<evidence type="ECO:0000313" key="3">
    <source>
        <dbReference type="Proteomes" id="UP000317209"/>
    </source>
</evidence>
<sequence length="113" mass="11992">MLINTVAALLGVSAGLMFGSRATGPHRWMLTLAPLLVVAAGFIGAFAVLPSAPWAGSIFGMSSFITTVLASAAVRRQEPVFVAEPYWRRALMVLSGRYPTTSALPEEEELAGR</sequence>
<evidence type="ECO:0000256" key="1">
    <source>
        <dbReference type="SAM" id="Phobius"/>
    </source>
</evidence>
<dbReference type="OrthoDB" id="5082489at2"/>
<proteinExistence type="predicted"/>
<reference evidence="2 3" key="1">
    <citation type="submission" date="2019-06" db="EMBL/GenBank/DDBJ databases">
        <title>Sequencing the genomes of 1000 actinobacteria strains.</title>
        <authorList>
            <person name="Klenk H.-P."/>
        </authorList>
    </citation>
    <scope>NUCLEOTIDE SEQUENCE [LARGE SCALE GENOMIC DNA]</scope>
    <source>
        <strain evidence="2 3">DSM 20169</strain>
    </source>
</reference>
<keyword evidence="1" id="KW-0812">Transmembrane</keyword>
<keyword evidence="1" id="KW-1133">Transmembrane helix</keyword>
<keyword evidence="3" id="KW-1185">Reference proteome</keyword>
<name>A0A543BB72_9MICO</name>
<protein>
    <submittedName>
        <fullName evidence="2">Uncharacterized protein</fullName>
    </submittedName>
</protein>
<keyword evidence="1" id="KW-0472">Membrane</keyword>
<dbReference type="Proteomes" id="UP000317209">
    <property type="component" value="Unassembled WGS sequence"/>
</dbReference>
<feature type="transmembrane region" description="Helical" evidence="1">
    <location>
        <begin position="32"/>
        <end position="52"/>
    </location>
</feature>
<dbReference type="EMBL" id="VFOX01000002">
    <property type="protein sequence ID" value="TQL82090.1"/>
    <property type="molecule type" value="Genomic_DNA"/>
</dbReference>
<dbReference type="RefSeq" id="WP_141874026.1">
    <property type="nucleotide sequence ID" value="NZ_VFOX01000002.1"/>
</dbReference>
<accession>A0A543BB72</accession>
<gene>
    <name evidence="2" type="ORF">FB560_3572</name>
</gene>